<dbReference type="Proteomes" id="UP000820669">
    <property type="component" value="Unassembled WGS sequence"/>
</dbReference>
<organism evidence="1 2">
    <name type="scientific">Pseudonocardia acidicola</name>
    <dbReference type="NCBI Taxonomy" id="2724939"/>
    <lineage>
        <taxon>Bacteria</taxon>
        <taxon>Bacillati</taxon>
        <taxon>Actinomycetota</taxon>
        <taxon>Actinomycetes</taxon>
        <taxon>Pseudonocardiales</taxon>
        <taxon>Pseudonocardiaceae</taxon>
        <taxon>Pseudonocardia</taxon>
    </lineage>
</organism>
<accession>A0ABX1S9G4</accession>
<keyword evidence="2" id="KW-1185">Reference proteome</keyword>
<evidence type="ECO:0000313" key="1">
    <source>
        <dbReference type="EMBL" id="NMH97197.1"/>
    </source>
</evidence>
<evidence type="ECO:0000313" key="2">
    <source>
        <dbReference type="Proteomes" id="UP000820669"/>
    </source>
</evidence>
<name>A0ABX1S9G4_9PSEU</name>
<dbReference type="EMBL" id="JAAXLA010000010">
    <property type="protein sequence ID" value="NMH97197.1"/>
    <property type="molecule type" value="Genomic_DNA"/>
</dbReference>
<protein>
    <submittedName>
        <fullName evidence="1">Uncharacterized protein</fullName>
    </submittedName>
</protein>
<gene>
    <name evidence="1" type="ORF">HF526_07695</name>
</gene>
<reference evidence="1 2" key="1">
    <citation type="submission" date="2020-04" db="EMBL/GenBank/DDBJ databases">
        <authorList>
            <person name="Klaysubun C."/>
            <person name="Duangmal K."/>
            <person name="Lipun K."/>
        </authorList>
    </citation>
    <scope>NUCLEOTIDE SEQUENCE [LARGE SCALE GENOMIC DNA]</scope>
    <source>
        <strain evidence="1 2">K10HN5</strain>
    </source>
</reference>
<proteinExistence type="predicted"/>
<sequence>MSSFGEIKAVLADAAEQTRSAYRHAGVARSRLADAAAVLAELGEQHSEPLLPPELSRAEAELDNSLRLIAAAATVLADIDARL</sequence>
<dbReference type="RefSeq" id="WP_211176906.1">
    <property type="nucleotide sequence ID" value="NZ_JAAXLA010000010.1"/>
</dbReference>
<comment type="caution">
    <text evidence="1">The sequence shown here is derived from an EMBL/GenBank/DDBJ whole genome shotgun (WGS) entry which is preliminary data.</text>
</comment>